<reference evidence="2 3" key="1">
    <citation type="submission" date="2017-04" db="EMBL/GenBank/DDBJ databases">
        <authorList>
            <person name="Afonso C.L."/>
            <person name="Miller P.J."/>
            <person name="Scott M.A."/>
            <person name="Spackman E."/>
            <person name="Goraichik I."/>
            <person name="Dimitrov K.M."/>
            <person name="Suarez D.L."/>
            <person name="Swayne D.E."/>
        </authorList>
    </citation>
    <scope>NUCLEOTIDE SEQUENCE [LARGE SCALE GENOMIC DNA]</scope>
    <source>
        <strain evidence="2 3">DSM 23236</strain>
    </source>
</reference>
<name>A0A1W1XN31_9NEIS</name>
<accession>A0A1W1XN31</accession>
<feature type="transmembrane region" description="Helical" evidence="1">
    <location>
        <begin position="38"/>
        <end position="56"/>
    </location>
</feature>
<evidence type="ECO:0000313" key="3">
    <source>
        <dbReference type="Proteomes" id="UP000192761"/>
    </source>
</evidence>
<sequence>MLHEIVGPPYLVFAALFAWQLGGVCSLRALCWRLGLAPLFYLPVQFGWVMVWLRLIGPDRLLEVAPTMLLWVAIPVLVVGYLCGAIALLAYLLLRRAGWVQPLQQS</sequence>
<evidence type="ECO:0000313" key="2">
    <source>
        <dbReference type="EMBL" id="SMC25399.1"/>
    </source>
</evidence>
<protein>
    <submittedName>
        <fullName evidence="2">Uncharacterized protein</fullName>
    </submittedName>
</protein>
<gene>
    <name evidence="2" type="ORF">SAMN02745857_02159</name>
</gene>
<keyword evidence="1" id="KW-0472">Membrane</keyword>
<feature type="transmembrane region" description="Helical" evidence="1">
    <location>
        <begin position="68"/>
        <end position="94"/>
    </location>
</feature>
<feature type="transmembrane region" description="Helical" evidence="1">
    <location>
        <begin position="12"/>
        <end position="31"/>
    </location>
</feature>
<organism evidence="2 3">
    <name type="scientific">Andreprevotia lacus DSM 23236</name>
    <dbReference type="NCBI Taxonomy" id="1121001"/>
    <lineage>
        <taxon>Bacteria</taxon>
        <taxon>Pseudomonadati</taxon>
        <taxon>Pseudomonadota</taxon>
        <taxon>Betaproteobacteria</taxon>
        <taxon>Neisseriales</taxon>
        <taxon>Chitinibacteraceae</taxon>
        <taxon>Andreprevotia</taxon>
    </lineage>
</organism>
<dbReference type="EMBL" id="FWXD01000011">
    <property type="protein sequence ID" value="SMC25399.1"/>
    <property type="molecule type" value="Genomic_DNA"/>
</dbReference>
<keyword evidence="1" id="KW-1133">Transmembrane helix</keyword>
<dbReference type="Proteomes" id="UP000192761">
    <property type="component" value="Unassembled WGS sequence"/>
</dbReference>
<proteinExistence type="predicted"/>
<evidence type="ECO:0000256" key="1">
    <source>
        <dbReference type="SAM" id="Phobius"/>
    </source>
</evidence>
<dbReference type="AlphaFoldDB" id="A0A1W1XN31"/>
<keyword evidence="3" id="KW-1185">Reference proteome</keyword>
<keyword evidence="1" id="KW-0812">Transmembrane</keyword>
<dbReference type="STRING" id="1121001.SAMN02745857_02159"/>